<keyword evidence="3" id="KW-1185">Reference proteome</keyword>
<dbReference type="AlphaFoldDB" id="A0A1L9X9B6"/>
<gene>
    <name evidence="2" type="ORF">ASPACDRAFT_38481</name>
</gene>
<dbReference type="VEuPathDB" id="FungiDB:ASPACDRAFT_38481"/>
<evidence type="ECO:0000313" key="3">
    <source>
        <dbReference type="Proteomes" id="UP000184546"/>
    </source>
</evidence>
<sequence length="268" mass="31424">MSSDTFPQFSKLPTELRSIILSFALPERPIGCFLYPYKPGYWSPRRLSAIKEWGSYSELAGILIEPVSFSMPLLLVNRPARAIARSWMEDNGVQIRYYRDTESLVSPFLDEMRNLFDRGYELQRLAEFLPGMQRLAVPLSVLQDHEDSIPCVVYICPYIEKVHVVTNRQPDLLFPRGGDDDDDDDNNNRVHQRWELRKTEVARLWDPAIEKFWWGFHRGDAPTGYVADWIERGADDLEEMMLDAWTSERRKKQRIVLRAIYAVRNEHQ</sequence>
<feature type="domain" description="2EXR" evidence="1">
    <location>
        <begin position="6"/>
        <end position="86"/>
    </location>
</feature>
<dbReference type="OrthoDB" id="3546385at2759"/>
<dbReference type="RefSeq" id="XP_020061258.1">
    <property type="nucleotide sequence ID" value="XM_020200452.1"/>
</dbReference>
<protein>
    <recommendedName>
        <fullName evidence="1">2EXR domain-containing protein</fullName>
    </recommendedName>
</protein>
<dbReference type="Pfam" id="PF20150">
    <property type="entry name" value="2EXR"/>
    <property type="match status" value="1"/>
</dbReference>
<dbReference type="InterPro" id="IPR045518">
    <property type="entry name" value="2EXR"/>
</dbReference>
<proteinExistence type="predicted"/>
<name>A0A1L9X9B6_ASPA1</name>
<reference evidence="3" key="1">
    <citation type="journal article" date="2017" name="Genome Biol.">
        <title>Comparative genomics reveals high biological diversity and specific adaptations in the industrially and medically important fungal genus Aspergillus.</title>
        <authorList>
            <person name="de Vries R.P."/>
            <person name="Riley R."/>
            <person name="Wiebenga A."/>
            <person name="Aguilar-Osorio G."/>
            <person name="Amillis S."/>
            <person name="Uchima C.A."/>
            <person name="Anderluh G."/>
            <person name="Asadollahi M."/>
            <person name="Askin M."/>
            <person name="Barry K."/>
            <person name="Battaglia E."/>
            <person name="Bayram O."/>
            <person name="Benocci T."/>
            <person name="Braus-Stromeyer S.A."/>
            <person name="Caldana C."/>
            <person name="Canovas D."/>
            <person name="Cerqueira G.C."/>
            <person name="Chen F."/>
            <person name="Chen W."/>
            <person name="Choi C."/>
            <person name="Clum A."/>
            <person name="Dos Santos R.A."/>
            <person name="Damasio A.R."/>
            <person name="Diallinas G."/>
            <person name="Emri T."/>
            <person name="Fekete E."/>
            <person name="Flipphi M."/>
            <person name="Freyberg S."/>
            <person name="Gallo A."/>
            <person name="Gournas C."/>
            <person name="Habgood R."/>
            <person name="Hainaut M."/>
            <person name="Harispe M.L."/>
            <person name="Henrissat B."/>
            <person name="Hilden K.S."/>
            <person name="Hope R."/>
            <person name="Hossain A."/>
            <person name="Karabika E."/>
            <person name="Karaffa L."/>
            <person name="Karanyi Z."/>
            <person name="Krasevec N."/>
            <person name="Kuo A."/>
            <person name="Kusch H."/>
            <person name="LaButti K."/>
            <person name="Lagendijk E.L."/>
            <person name="Lapidus A."/>
            <person name="Levasseur A."/>
            <person name="Lindquist E."/>
            <person name="Lipzen A."/>
            <person name="Logrieco A.F."/>
            <person name="MacCabe A."/>
            <person name="Maekelae M.R."/>
            <person name="Malavazi I."/>
            <person name="Melin P."/>
            <person name="Meyer V."/>
            <person name="Mielnichuk N."/>
            <person name="Miskei M."/>
            <person name="Molnar A.P."/>
            <person name="Mule G."/>
            <person name="Ngan C.Y."/>
            <person name="Orejas M."/>
            <person name="Orosz E."/>
            <person name="Ouedraogo J.P."/>
            <person name="Overkamp K.M."/>
            <person name="Park H.-S."/>
            <person name="Perrone G."/>
            <person name="Piumi F."/>
            <person name="Punt P.J."/>
            <person name="Ram A.F."/>
            <person name="Ramon A."/>
            <person name="Rauscher S."/>
            <person name="Record E."/>
            <person name="Riano-Pachon D.M."/>
            <person name="Robert V."/>
            <person name="Roehrig J."/>
            <person name="Ruller R."/>
            <person name="Salamov A."/>
            <person name="Salih N.S."/>
            <person name="Samson R.A."/>
            <person name="Sandor E."/>
            <person name="Sanguinetti M."/>
            <person name="Schuetze T."/>
            <person name="Sepcic K."/>
            <person name="Shelest E."/>
            <person name="Sherlock G."/>
            <person name="Sophianopoulou V."/>
            <person name="Squina F.M."/>
            <person name="Sun H."/>
            <person name="Susca A."/>
            <person name="Todd R.B."/>
            <person name="Tsang A."/>
            <person name="Unkles S.E."/>
            <person name="van de Wiele N."/>
            <person name="van Rossen-Uffink D."/>
            <person name="Oliveira J.V."/>
            <person name="Vesth T.C."/>
            <person name="Visser J."/>
            <person name="Yu J.-H."/>
            <person name="Zhou M."/>
            <person name="Andersen M.R."/>
            <person name="Archer D.B."/>
            <person name="Baker S.E."/>
            <person name="Benoit I."/>
            <person name="Brakhage A.A."/>
            <person name="Braus G.H."/>
            <person name="Fischer R."/>
            <person name="Frisvad J.C."/>
            <person name="Goldman G.H."/>
            <person name="Houbraken J."/>
            <person name="Oakley B."/>
            <person name="Pocsi I."/>
            <person name="Scazzocchio C."/>
            <person name="Seiboth B."/>
            <person name="vanKuyk P.A."/>
            <person name="Wortman J."/>
            <person name="Dyer P.S."/>
            <person name="Grigoriev I.V."/>
        </authorList>
    </citation>
    <scope>NUCLEOTIDE SEQUENCE [LARGE SCALE GENOMIC DNA]</scope>
    <source>
        <strain evidence="3">ATCC 16872 / CBS 172.66 / WB 5094</strain>
    </source>
</reference>
<dbReference type="GeneID" id="30974266"/>
<organism evidence="2 3">
    <name type="scientific">Aspergillus aculeatus (strain ATCC 16872 / CBS 172.66 / WB 5094)</name>
    <dbReference type="NCBI Taxonomy" id="690307"/>
    <lineage>
        <taxon>Eukaryota</taxon>
        <taxon>Fungi</taxon>
        <taxon>Dikarya</taxon>
        <taxon>Ascomycota</taxon>
        <taxon>Pezizomycotina</taxon>
        <taxon>Eurotiomycetes</taxon>
        <taxon>Eurotiomycetidae</taxon>
        <taxon>Eurotiales</taxon>
        <taxon>Aspergillaceae</taxon>
        <taxon>Aspergillus</taxon>
        <taxon>Aspergillus subgen. Circumdati</taxon>
    </lineage>
</organism>
<dbReference type="OMA" id="WHESNIN"/>
<accession>A0A1L9X9B6</accession>
<evidence type="ECO:0000259" key="1">
    <source>
        <dbReference type="Pfam" id="PF20150"/>
    </source>
</evidence>
<dbReference type="EMBL" id="KV878970">
    <property type="protein sequence ID" value="OJK04919.1"/>
    <property type="molecule type" value="Genomic_DNA"/>
</dbReference>
<evidence type="ECO:0000313" key="2">
    <source>
        <dbReference type="EMBL" id="OJK04919.1"/>
    </source>
</evidence>
<dbReference type="Proteomes" id="UP000184546">
    <property type="component" value="Unassembled WGS sequence"/>
</dbReference>